<organism evidence="2 3">
    <name type="scientific">Mucuna pruriens</name>
    <name type="common">Velvet bean</name>
    <name type="synonym">Dolichos pruriens</name>
    <dbReference type="NCBI Taxonomy" id="157652"/>
    <lineage>
        <taxon>Eukaryota</taxon>
        <taxon>Viridiplantae</taxon>
        <taxon>Streptophyta</taxon>
        <taxon>Embryophyta</taxon>
        <taxon>Tracheophyta</taxon>
        <taxon>Spermatophyta</taxon>
        <taxon>Magnoliopsida</taxon>
        <taxon>eudicotyledons</taxon>
        <taxon>Gunneridae</taxon>
        <taxon>Pentapetalae</taxon>
        <taxon>rosids</taxon>
        <taxon>fabids</taxon>
        <taxon>Fabales</taxon>
        <taxon>Fabaceae</taxon>
        <taxon>Papilionoideae</taxon>
        <taxon>50 kb inversion clade</taxon>
        <taxon>NPAAA clade</taxon>
        <taxon>indigoferoid/millettioid clade</taxon>
        <taxon>Phaseoleae</taxon>
        <taxon>Mucuna</taxon>
    </lineage>
</organism>
<feature type="non-terminal residue" evidence="2">
    <location>
        <position position="1"/>
    </location>
</feature>
<dbReference type="PANTHER" id="PTHR33240:SF15">
    <property type="entry name" value="GAG-PRO-LIKE PROTEIN"/>
    <property type="match status" value="1"/>
</dbReference>
<evidence type="ECO:0000256" key="1">
    <source>
        <dbReference type="SAM" id="MobiDB-lite"/>
    </source>
</evidence>
<feature type="compositionally biased region" description="Basic and acidic residues" evidence="1">
    <location>
        <begin position="1"/>
        <end position="19"/>
    </location>
</feature>
<dbReference type="Proteomes" id="UP000257109">
    <property type="component" value="Unassembled WGS sequence"/>
</dbReference>
<dbReference type="EMBL" id="QJKJ01010928">
    <property type="protein sequence ID" value="RDX72379.1"/>
    <property type="molecule type" value="Genomic_DNA"/>
</dbReference>
<feature type="region of interest" description="Disordered" evidence="1">
    <location>
        <begin position="1"/>
        <end position="31"/>
    </location>
</feature>
<protein>
    <submittedName>
        <fullName evidence="2">Uncharacterized protein</fullName>
    </submittedName>
</protein>
<dbReference type="OrthoDB" id="1745077at2759"/>
<sequence length="178" mass="19553">MHGERPHNQWRFGGREAGHSKGPLRGTITTISGGGTTREAYEVQAILTGANRTPLGTKQQSSLVITFDDRDLKHGMPSCDEPMVISVVVAEYRVERVLIDQGNLANILYWSTYQKLRLPPSQLARCLGTLYGFVAEQVLVKGTIELETVFGESSNVKCIPILYTVVDVGASTISSWDD</sequence>
<evidence type="ECO:0000313" key="2">
    <source>
        <dbReference type="EMBL" id="RDX72379.1"/>
    </source>
</evidence>
<proteinExistence type="predicted"/>
<evidence type="ECO:0000313" key="3">
    <source>
        <dbReference type="Proteomes" id="UP000257109"/>
    </source>
</evidence>
<dbReference type="PANTHER" id="PTHR33240">
    <property type="entry name" value="OS08G0508500 PROTEIN"/>
    <property type="match status" value="1"/>
</dbReference>
<comment type="caution">
    <text evidence="2">The sequence shown here is derived from an EMBL/GenBank/DDBJ whole genome shotgun (WGS) entry which is preliminary data.</text>
</comment>
<accession>A0A371F255</accession>
<keyword evidence="3" id="KW-1185">Reference proteome</keyword>
<gene>
    <name evidence="2" type="ORF">CR513_48142</name>
</gene>
<dbReference type="AlphaFoldDB" id="A0A371F255"/>
<reference evidence="2" key="1">
    <citation type="submission" date="2018-05" db="EMBL/GenBank/DDBJ databases">
        <title>Draft genome of Mucuna pruriens seed.</title>
        <authorList>
            <person name="Nnadi N.E."/>
            <person name="Vos R."/>
            <person name="Hasami M.H."/>
            <person name="Devisetty U.K."/>
            <person name="Aguiy J.C."/>
        </authorList>
    </citation>
    <scope>NUCLEOTIDE SEQUENCE [LARGE SCALE GENOMIC DNA]</scope>
    <source>
        <strain evidence="2">JCA_2017</strain>
    </source>
</reference>
<name>A0A371F255_MUCPR</name>